<sequence length="237" mass="25599">MKFHQVHRPLQPALAQEFEDAVAQSADGLVNSLKAGIMTFEDKLQVSRQRAGALQARLEDQKRSYEERILQLQLQVAELSKTLPQVGGLNADAPAEMDLMNTHELNRTLEDQPVPFPPASLPQTPTAAVNMTAPPHADLTVPCALAPTPVPATTVSPSAMPTQLTVSSPMATSSPGPDGISGSARGTPPQAEDPIEGKGMVECWRCGCRQINVENFEEHVDIRCKELVSNNVIPYSF</sequence>
<keyword evidence="4" id="KW-1185">Reference proteome</keyword>
<dbReference type="OrthoDB" id="1104827at2759"/>
<proteinExistence type="predicted"/>
<dbReference type="AlphaFoldDB" id="J0L8H7"/>
<name>J0L8H7_AURST</name>
<evidence type="ECO:0000256" key="1">
    <source>
        <dbReference type="SAM" id="Coils"/>
    </source>
</evidence>
<dbReference type="KEGG" id="adl:AURDEDRAFT_178252"/>
<evidence type="ECO:0000313" key="4">
    <source>
        <dbReference type="Proteomes" id="UP000006514"/>
    </source>
</evidence>
<dbReference type="Proteomes" id="UP000006514">
    <property type="component" value="Unassembled WGS sequence"/>
</dbReference>
<keyword evidence="1" id="KW-0175">Coiled coil</keyword>
<feature type="coiled-coil region" evidence="1">
    <location>
        <begin position="48"/>
        <end position="82"/>
    </location>
</feature>
<accession>J0L8H7</accession>
<dbReference type="EMBL" id="JH688767">
    <property type="protein sequence ID" value="EJD32651.1"/>
    <property type="molecule type" value="Genomic_DNA"/>
</dbReference>
<gene>
    <name evidence="3" type="ORF">AURDEDRAFT_178252</name>
</gene>
<organism evidence="3 4">
    <name type="scientific">Auricularia subglabra (strain TFB-10046 / SS5)</name>
    <name type="common">White-rot fungus</name>
    <name type="synonym">Auricularia delicata (strain TFB10046)</name>
    <dbReference type="NCBI Taxonomy" id="717982"/>
    <lineage>
        <taxon>Eukaryota</taxon>
        <taxon>Fungi</taxon>
        <taxon>Dikarya</taxon>
        <taxon>Basidiomycota</taxon>
        <taxon>Agaricomycotina</taxon>
        <taxon>Agaricomycetes</taxon>
        <taxon>Auriculariales</taxon>
        <taxon>Auriculariaceae</taxon>
        <taxon>Auricularia</taxon>
    </lineage>
</organism>
<feature type="compositionally biased region" description="Polar residues" evidence="2">
    <location>
        <begin position="165"/>
        <end position="175"/>
    </location>
</feature>
<protein>
    <submittedName>
        <fullName evidence="3">Uncharacterized protein</fullName>
    </submittedName>
</protein>
<reference evidence="4" key="1">
    <citation type="journal article" date="2012" name="Science">
        <title>The Paleozoic origin of enzymatic lignin decomposition reconstructed from 31 fungal genomes.</title>
        <authorList>
            <person name="Floudas D."/>
            <person name="Binder M."/>
            <person name="Riley R."/>
            <person name="Barry K."/>
            <person name="Blanchette R.A."/>
            <person name="Henrissat B."/>
            <person name="Martinez A.T."/>
            <person name="Otillar R."/>
            <person name="Spatafora J.W."/>
            <person name="Yadav J.S."/>
            <person name="Aerts A."/>
            <person name="Benoit I."/>
            <person name="Boyd A."/>
            <person name="Carlson A."/>
            <person name="Copeland A."/>
            <person name="Coutinho P.M."/>
            <person name="de Vries R.P."/>
            <person name="Ferreira P."/>
            <person name="Findley K."/>
            <person name="Foster B."/>
            <person name="Gaskell J."/>
            <person name="Glotzer D."/>
            <person name="Gorecki P."/>
            <person name="Heitman J."/>
            <person name="Hesse C."/>
            <person name="Hori C."/>
            <person name="Igarashi K."/>
            <person name="Jurgens J.A."/>
            <person name="Kallen N."/>
            <person name="Kersten P."/>
            <person name="Kohler A."/>
            <person name="Kuees U."/>
            <person name="Kumar T.K.A."/>
            <person name="Kuo A."/>
            <person name="LaButti K."/>
            <person name="Larrondo L.F."/>
            <person name="Lindquist E."/>
            <person name="Ling A."/>
            <person name="Lombard V."/>
            <person name="Lucas S."/>
            <person name="Lundell T."/>
            <person name="Martin R."/>
            <person name="McLaughlin D.J."/>
            <person name="Morgenstern I."/>
            <person name="Morin E."/>
            <person name="Murat C."/>
            <person name="Nagy L.G."/>
            <person name="Nolan M."/>
            <person name="Ohm R.A."/>
            <person name="Patyshakuliyeva A."/>
            <person name="Rokas A."/>
            <person name="Ruiz-Duenas F.J."/>
            <person name="Sabat G."/>
            <person name="Salamov A."/>
            <person name="Samejima M."/>
            <person name="Schmutz J."/>
            <person name="Slot J.C."/>
            <person name="St John F."/>
            <person name="Stenlid J."/>
            <person name="Sun H."/>
            <person name="Sun S."/>
            <person name="Syed K."/>
            <person name="Tsang A."/>
            <person name="Wiebenga A."/>
            <person name="Young D."/>
            <person name="Pisabarro A."/>
            <person name="Eastwood D.C."/>
            <person name="Martin F."/>
            <person name="Cullen D."/>
            <person name="Grigoriev I.V."/>
            <person name="Hibbett D.S."/>
        </authorList>
    </citation>
    <scope>NUCLEOTIDE SEQUENCE [LARGE SCALE GENOMIC DNA]</scope>
    <source>
        <strain evidence="4">TFB10046</strain>
    </source>
</reference>
<dbReference type="InParanoid" id="J0L8H7"/>
<dbReference type="CDD" id="cd14686">
    <property type="entry name" value="bZIP"/>
    <property type="match status" value="1"/>
</dbReference>
<evidence type="ECO:0000256" key="2">
    <source>
        <dbReference type="SAM" id="MobiDB-lite"/>
    </source>
</evidence>
<evidence type="ECO:0000313" key="3">
    <source>
        <dbReference type="EMBL" id="EJD32651.1"/>
    </source>
</evidence>
<feature type="region of interest" description="Disordered" evidence="2">
    <location>
        <begin position="165"/>
        <end position="195"/>
    </location>
</feature>